<dbReference type="Pfam" id="PF04749">
    <property type="entry name" value="PLAC8"/>
    <property type="match status" value="1"/>
</dbReference>
<dbReference type="RefSeq" id="XP_010266903.1">
    <property type="nucleotide sequence ID" value="XM_010268601.2"/>
</dbReference>
<evidence type="ECO:0000313" key="2">
    <source>
        <dbReference type="RefSeq" id="XP_010266903.1"/>
    </source>
</evidence>
<dbReference type="eggNOG" id="ENOG502S7UD">
    <property type="taxonomic scope" value="Eukaryota"/>
</dbReference>
<dbReference type="PANTHER" id="PTHR15907">
    <property type="entry name" value="DUF614 FAMILY PROTEIN-RELATED"/>
    <property type="match status" value="1"/>
</dbReference>
<organism evidence="1 2">
    <name type="scientific">Nelumbo nucifera</name>
    <name type="common">Sacred lotus</name>
    <dbReference type="NCBI Taxonomy" id="4432"/>
    <lineage>
        <taxon>Eukaryota</taxon>
        <taxon>Viridiplantae</taxon>
        <taxon>Streptophyta</taxon>
        <taxon>Embryophyta</taxon>
        <taxon>Tracheophyta</taxon>
        <taxon>Spermatophyta</taxon>
        <taxon>Magnoliopsida</taxon>
        <taxon>Proteales</taxon>
        <taxon>Nelumbonaceae</taxon>
        <taxon>Nelumbo</taxon>
    </lineage>
</organism>
<sequence length="193" mass="21520">MHSPCYIEPPPPPPPMFLSSPIPTAPPEPLDLEFSHHQPIPIGIPINTLPVCPIQPLLPWSTGLCDCCADVANCCITCWFPCITFGQMAEIIDKGSVSCGTSALIYQVMALTTGCACMYSCFYRRKLRQQYLLQESPCDDCLVHFCCEPCALCQEYRELKNRGFNMSIGWHANVEWQNRGITMAPMVQGGMIR</sequence>
<evidence type="ECO:0000313" key="1">
    <source>
        <dbReference type="Proteomes" id="UP000189703"/>
    </source>
</evidence>
<name>A0A1U8AUQ0_NELNU</name>
<dbReference type="InParanoid" id="A0A1U8AUQ0"/>
<dbReference type="FunCoup" id="A0A1U8AUQ0">
    <property type="interactions" value="222"/>
</dbReference>
<dbReference type="InterPro" id="IPR006461">
    <property type="entry name" value="PLAC_motif_containing"/>
</dbReference>
<dbReference type="OMA" id="WHANVEW"/>
<protein>
    <submittedName>
        <fullName evidence="2">Protein PLANT CADMIUM RESISTANCE 2-like</fullName>
    </submittedName>
</protein>
<dbReference type="KEGG" id="nnu:104604280"/>
<dbReference type="OrthoDB" id="1045822at2759"/>
<dbReference type="NCBIfam" id="TIGR01571">
    <property type="entry name" value="A_thal_Cys_rich"/>
    <property type="match status" value="1"/>
</dbReference>
<accession>A0A1U8AUQ0</accession>
<dbReference type="Proteomes" id="UP000189703">
    <property type="component" value="Unplaced"/>
</dbReference>
<keyword evidence="1" id="KW-1185">Reference proteome</keyword>
<gene>
    <name evidence="2" type="primary">LOC104604280</name>
</gene>
<dbReference type="AlphaFoldDB" id="A0A1U8AUQ0"/>
<proteinExistence type="predicted"/>
<dbReference type="STRING" id="4432.A0A1U8AUQ0"/>
<dbReference type="GeneID" id="104604280"/>
<reference evidence="2" key="1">
    <citation type="submission" date="2025-08" db="UniProtKB">
        <authorList>
            <consortium name="RefSeq"/>
        </authorList>
    </citation>
    <scope>IDENTIFICATION</scope>
</reference>